<dbReference type="EMBL" id="JBHSAX010000005">
    <property type="protein sequence ID" value="MFC3961404.1"/>
    <property type="molecule type" value="Genomic_DNA"/>
</dbReference>
<name>A0ABV8DNU5_9NOCA</name>
<accession>A0ABV8DNU5</accession>
<proteinExistence type="predicted"/>
<feature type="domain" description="Mce/MlaD" evidence="1">
    <location>
        <begin position="37"/>
        <end position="113"/>
    </location>
</feature>
<sequence>MKTPRGAAVRLSLLLLVVIGIVTLVVQAVERPVGGATRAYVAEFGDVFGLRENADVRLRGVQVGKITEVALTPEHTARVRFTLRTEYPLRGTDLLAIRFQNLTGQRYLAITRGADAPELDPAEPVRNTVDSFDITTVFNGLRPLLEEADPEVYNRFLTNVVALIDGTGDDPAPLLRDVAALASYAADRTAVISTIVANLDQLAQRLRGRSANLENILRVFHSIFMPVSSRMAEFLTLMDKGSVEMSEVVRTADALALLLLGARDSSDSLTDRMRLAIPDSTAAVRSLWLLPGLLESLNALIPAEEPGRRCAHGAFPLPVDATVLLHGRALTVCAGAPR</sequence>
<evidence type="ECO:0000259" key="1">
    <source>
        <dbReference type="Pfam" id="PF02470"/>
    </source>
</evidence>
<dbReference type="PANTHER" id="PTHR33371">
    <property type="entry name" value="INTERMEMBRANE PHOSPHOLIPID TRANSPORT SYSTEM BINDING PROTEIN MLAD-RELATED"/>
    <property type="match status" value="1"/>
</dbReference>
<protein>
    <submittedName>
        <fullName evidence="2">MlaD family protein</fullName>
    </submittedName>
</protein>
<evidence type="ECO:0000313" key="3">
    <source>
        <dbReference type="Proteomes" id="UP001595696"/>
    </source>
</evidence>
<keyword evidence="3" id="KW-1185">Reference proteome</keyword>
<evidence type="ECO:0000313" key="2">
    <source>
        <dbReference type="EMBL" id="MFC3961404.1"/>
    </source>
</evidence>
<dbReference type="Proteomes" id="UP001595696">
    <property type="component" value="Unassembled WGS sequence"/>
</dbReference>
<comment type="caution">
    <text evidence="2">The sequence shown here is derived from an EMBL/GenBank/DDBJ whole genome shotgun (WGS) entry which is preliminary data.</text>
</comment>
<dbReference type="Pfam" id="PF02470">
    <property type="entry name" value="MlaD"/>
    <property type="match status" value="1"/>
</dbReference>
<gene>
    <name evidence="2" type="ORF">ACFO0B_05305</name>
</gene>
<dbReference type="InterPro" id="IPR003399">
    <property type="entry name" value="Mce/MlaD"/>
</dbReference>
<dbReference type="RefSeq" id="WP_378611159.1">
    <property type="nucleotide sequence ID" value="NZ_JBHSAX010000005.1"/>
</dbReference>
<organism evidence="2 3">
    <name type="scientific">Nocardia jiangsuensis</name>
    <dbReference type="NCBI Taxonomy" id="1691563"/>
    <lineage>
        <taxon>Bacteria</taxon>
        <taxon>Bacillati</taxon>
        <taxon>Actinomycetota</taxon>
        <taxon>Actinomycetes</taxon>
        <taxon>Mycobacteriales</taxon>
        <taxon>Nocardiaceae</taxon>
        <taxon>Nocardia</taxon>
    </lineage>
</organism>
<reference evidence="3" key="1">
    <citation type="journal article" date="2019" name="Int. J. Syst. Evol. Microbiol.">
        <title>The Global Catalogue of Microorganisms (GCM) 10K type strain sequencing project: providing services to taxonomists for standard genome sequencing and annotation.</title>
        <authorList>
            <consortium name="The Broad Institute Genomics Platform"/>
            <consortium name="The Broad Institute Genome Sequencing Center for Infectious Disease"/>
            <person name="Wu L."/>
            <person name="Ma J."/>
        </authorList>
    </citation>
    <scope>NUCLEOTIDE SEQUENCE [LARGE SCALE GENOMIC DNA]</scope>
    <source>
        <strain evidence="3">CGMCC 4.7330</strain>
    </source>
</reference>
<dbReference type="InterPro" id="IPR052336">
    <property type="entry name" value="MlaD_Phospholipid_Transporter"/>
</dbReference>
<dbReference type="PANTHER" id="PTHR33371:SF17">
    <property type="entry name" value="MCE-FAMILY PROTEIN MCE1B"/>
    <property type="match status" value="1"/>
</dbReference>